<gene>
    <name evidence="1" type="ORF">N5C46_19565</name>
</gene>
<keyword evidence="2" id="KW-1185">Reference proteome</keyword>
<proteinExistence type="predicted"/>
<evidence type="ECO:0000313" key="2">
    <source>
        <dbReference type="Proteomes" id="UP001064027"/>
    </source>
</evidence>
<sequence>MMIVATIVVTVVSVATGINSFLGTEEDVTCLGRMRIVDDADAIETTYEEQKTVTEDAEAEEAMMTIVEDADARDTSAAVVAADFSGKNRGTPL</sequence>
<reference evidence="1" key="1">
    <citation type="submission" date="2022-09" db="EMBL/GenBank/DDBJ databases">
        <title>Complete genome sequence of Rossellomorea vietnamensis strain RL-WG62, a newly isolated PGPR with the potential for plant salinity stress alleviation.</title>
        <authorList>
            <person name="Ren L."/>
            <person name="Wang G."/>
            <person name="Hu H."/>
        </authorList>
    </citation>
    <scope>NUCLEOTIDE SEQUENCE</scope>
    <source>
        <strain evidence="1">RL-WG62</strain>
    </source>
</reference>
<protein>
    <submittedName>
        <fullName evidence="1">Uncharacterized protein</fullName>
    </submittedName>
</protein>
<name>A0ACD4C5H6_9BACI</name>
<accession>A0ACD4C5H6</accession>
<dbReference type="EMBL" id="CP104558">
    <property type="protein sequence ID" value="UXH43810.1"/>
    <property type="molecule type" value="Genomic_DNA"/>
</dbReference>
<evidence type="ECO:0000313" key="1">
    <source>
        <dbReference type="EMBL" id="UXH43810.1"/>
    </source>
</evidence>
<dbReference type="Proteomes" id="UP001064027">
    <property type="component" value="Chromosome"/>
</dbReference>
<organism evidence="1 2">
    <name type="scientific">Rossellomorea vietnamensis</name>
    <dbReference type="NCBI Taxonomy" id="218284"/>
    <lineage>
        <taxon>Bacteria</taxon>
        <taxon>Bacillati</taxon>
        <taxon>Bacillota</taxon>
        <taxon>Bacilli</taxon>
        <taxon>Bacillales</taxon>
        <taxon>Bacillaceae</taxon>
        <taxon>Rossellomorea</taxon>
    </lineage>
</organism>